<gene>
    <name evidence="2" type="ORF">JOF36_000763</name>
</gene>
<keyword evidence="3" id="KW-1185">Reference proteome</keyword>
<dbReference type="EMBL" id="JAGINU010000001">
    <property type="protein sequence ID" value="MBP2365067.1"/>
    <property type="molecule type" value="Genomic_DNA"/>
</dbReference>
<organism evidence="2 3">
    <name type="scientific">Pseudonocardia parietis</name>
    <dbReference type="NCBI Taxonomy" id="570936"/>
    <lineage>
        <taxon>Bacteria</taxon>
        <taxon>Bacillati</taxon>
        <taxon>Actinomycetota</taxon>
        <taxon>Actinomycetes</taxon>
        <taxon>Pseudonocardiales</taxon>
        <taxon>Pseudonocardiaceae</taxon>
        <taxon>Pseudonocardia</taxon>
    </lineage>
</organism>
<protein>
    <recommendedName>
        <fullName evidence="4">DUF4190 domain-containing protein</fullName>
    </recommendedName>
</protein>
<dbReference type="RefSeq" id="WP_210025033.1">
    <property type="nucleotide sequence ID" value="NZ_JAGINU010000001.1"/>
</dbReference>
<name>A0ABS4VMD5_9PSEU</name>
<evidence type="ECO:0000256" key="1">
    <source>
        <dbReference type="SAM" id="Phobius"/>
    </source>
</evidence>
<keyword evidence="1" id="KW-0812">Transmembrane</keyword>
<dbReference type="Proteomes" id="UP001519295">
    <property type="component" value="Unassembled WGS sequence"/>
</dbReference>
<keyword evidence="1" id="KW-1133">Transmembrane helix</keyword>
<reference evidence="2 3" key="1">
    <citation type="submission" date="2021-03" db="EMBL/GenBank/DDBJ databases">
        <title>Sequencing the genomes of 1000 actinobacteria strains.</title>
        <authorList>
            <person name="Klenk H.-P."/>
        </authorList>
    </citation>
    <scope>NUCLEOTIDE SEQUENCE [LARGE SCALE GENOMIC DNA]</scope>
    <source>
        <strain evidence="2 3">DSM 45256</strain>
    </source>
</reference>
<sequence length="82" mass="8530">MAEEPEAATVANALGWSVVLLVFGWLVGLVLLPVPLLTSAFGITLVNGDRTAWGTALYVLHIVTLVVTGSLLAILGLALVFT</sequence>
<accession>A0ABS4VMD5</accession>
<comment type="caution">
    <text evidence="2">The sequence shown here is derived from an EMBL/GenBank/DDBJ whole genome shotgun (WGS) entry which is preliminary data.</text>
</comment>
<evidence type="ECO:0008006" key="4">
    <source>
        <dbReference type="Google" id="ProtNLM"/>
    </source>
</evidence>
<feature type="transmembrane region" description="Helical" evidence="1">
    <location>
        <begin position="20"/>
        <end position="46"/>
    </location>
</feature>
<evidence type="ECO:0000313" key="2">
    <source>
        <dbReference type="EMBL" id="MBP2365067.1"/>
    </source>
</evidence>
<evidence type="ECO:0000313" key="3">
    <source>
        <dbReference type="Proteomes" id="UP001519295"/>
    </source>
</evidence>
<feature type="transmembrane region" description="Helical" evidence="1">
    <location>
        <begin position="58"/>
        <end position="81"/>
    </location>
</feature>
<proteinExistence type="predicted"/>
<keyword evidence="1" id="KW-0472">Membrane</keyword>